<dbReference type="Gene3D" id="2.60.40.10">
    <property type="entry name" value="Immunoglobulins"/>
    <property type="match status" value="2"/>
</dbReference>
<comment type="subcellular location">
    <subcellularLocation>
        <location evidence="1">Membrane</location>
    </subcellularLocation>
</comment>
<keyword evidence="5" id="KW-0812">Transmembrane</keyword>
<dbReference type="PANTHER" id="PTHR22625">
    <property type="entry name" value="PLEXIN"/>
    <property type="match status" value="1"/>
</dbReference>
<feature type="transmembrane region" description="Helical" evidence="5">
    <location>
        <begin position="792"/>
        <end position="814"/>
    </location>
</feature>
<dbReference type="InterPro" id="IPR013783">
    <property type="entry name" value="Ig-like_fold"/>
</dbReference>
<name>A0AAV2IY62_KNICA</name>
<dbReference type="GO" id="GO:0005886">
    <property type="term" value="C:plasma membrane"/>
    <property type="evidence" value="ECO:0007669"/>
    <property type="project" value="TreeGrafter"/>
</dbReference>
<dbReference type="Pfam" id="PF20170">
    <property type="entry name" value="Plexin_RBD"/>
    <property type="match status" value="1"/>
</dbReference>
<dbReference type="Gene3D" id="2.130.10.10">
    <property type="entry name" value="YVTN repeat-like/Quinoprotein amine dehydrogenase"/>
    <property type="match status" value="2"/>
</dbReference>
<dbReference type="SUPFAM" id="SSF48350">
    <property type="entry name" value="GTPase activation domain, GAP"/>
    <property type="match status" value="1"/>
</dbReference>
<dbReference type="CDD" id="cd00102">
    <property type="entry name" value="IPT"/>
    <property type="match status" value="1"/>
</dbReference>
<dbReference type="Pfam" id="PF01437">
    <property type="entry name" value="PSI"/>
    <property type="match status" value="1"/>
</dbReference>
<dbReference type="GO" id="GO:0008360">
    <property type="term" value="P:regulation of cell shape"/>
    <property type="evidence" value="ECO:0007669"/>
    <property type="project" value="TreeGrafter"/>
</dbReference>
<dbReference type="GO" id="GO:0050772">
    <property type="term" value="P:positive regulation of axonogenesis"/>
    <property type="evidence" value="ECO:0007669"/>
    <property type="project" value="TreeGrafter"/>
</dbReference>
<dbReference type="InterPro" id="IPR008936">
    <property type="entry name" value="Rho_GTPase_activation_prot"/>
</dbReference>
<evidence type="ECO:0000256" key="2">
    <source>
        <dbReference type="ARBA" id="ARBA00023136"/>
    </source>
</evidence>
<keyword evidence="4" id="KW-0325">Glycoprotein</keyword>
<dbReference type="CDD" id="cd00603">
    <property type="entry name" value="IPT_PCSR"/>
    <property type="match status" value="1"/>
</dbReference>
<dbReference type="InterPro" id="IPR031148">
    <property type="entry name" value="Plexin"/>
</dbReference>
<evidence type="ECO:0000259" key="7">
    <source>
        <dbReference type="Pfam" id="PF20170"/>
    </source>
</evidence>
<accession>A0AAV2IY62</accession>
<evidence type="ECO:0000259" key="6">
    <source>
        <dbReference type="Pfam" id="PF08337"/>
    </source>
</evidence>
<evidence type="ECO:0000256" key="5">
    <source>
        <dbReference type="SAM" id="Phobius"/>
    </source>
</evidence>
<proteinExistence type="predicted"/>
<evidence type="ECO:0000313" key="9">
    <source>
        <dbReference type="Proteomes" id="UP001497482"/>
    </source>
</evidence>
<keyword evidence="5" id="KW-1133">Transmembrane helix</keyword>
<dbReference type="GO" id="GO:0017154">
    <property type="term" value="F:semaphorin receptor activity"/>
    <property type="evidence" value="ECO:0007669"/>
    <property type="project" value="InterPro"/>
</dbReference>
<dbReference type="EMBL" id="OZ035823">
    <property type="protein sequence ID" value="CAL1568702.1"/>
    <property type="molecule type" value="Genomic_DNA"/>
</dbReference>
<dbReference type="PANTHER" id="PTHR22625:SF4">
    <property type="entry name" value="PLEXIN-C1"/>
    <property type="match status" value="1"/>
</dbReference>
<dbReference type="InterPro" id="IPR046800">
    <property type="entry name" value="Plexin_RBD"/>
</dbReference>
<keyword evidence="9" id="KW-1185">Reference proteome</keyword>
<dbReference type="InterPro" id="IPR002165">
    <property type="entry name" value="Plexin_repeat"/>
</dbReference>
<feature type="domain" description="Plexin cytoplasmic RhoGTPase-binding" evidence="7">
    <location>
        <begin position="1033"/>
        <end position="1147"/>
    </location>
</feature>
<dbReference type="Gene3D" id="3.10.20.90">
    <property type="entry name" value="Phosphatidylinositol 3-kinase Catalytic Subunit, Chain A, domain 1"/>
    <property type="match status" value="1"/>
</dbReference>
<dbReference type="SUPFAM" id="SSF103575">
    <property type="entry name" value="Plexin repeat"/>
    <property type="match status" value="1"/>
</dbReference>
<evidence type="ECO:0000313" key="8">
    <source>
        <dbReference type="EMBL" id="CAL1568702.1"/>
    </source>
</evidence>
<evidence type="ECO:0000256" key="4">
    <source>
        <dbReference type="ARBA" id="ARBA00023180"/>
    </source>
</evidence>
<dbReference type="SUPFAM" id="SSF101912">
    <property type="entry name" value="Sema domain"/>
    <property type="match status" value="1"/>
</dbReference>
<dbReference type="Gene3D" id="1.10.506.10">
    <property type="entry name" value="GTPase Activation - p120gap, domain 1"/>
    <property type="match status" value="1"/>
</dbReference>
<dbReference type="GO" id="GO:0030334">
    <property type="term" value="P:regulation of cell migration"/>
    <property type="evidence" value="ECO:0007669"/>
    <property type="project" value="TreeGrafter"/>
</dbReference>
<evidence type="ECO:0000256" key="1">
    <source>
        <dbReference type="ARBA" id="ARBA00004370"/>
    </source>
</evidence>
<keyword evidence="3" id="KW-1015">Disulfide bond</keyword>
<reference evidence="8 9" key="1">
    <citation type="submission" date="2024-04" db="EMBL/GenBank/DDBJ databases">
        <authorList>
            <person name="Waldvogel A.-M."/>
            <person name="Schoenle A."/>
        </authorList>
    </citation>
    <scope>NUCLEOTIDE SEQUENCE [LARGE SCALE GENOMIC DNA]</scope>
</reference>
<evidence type="ECO:0000256" key="3">
    <source>
        <dbReference type="ARBA" id="ARBA00023157"/>
    </source>
</evidence>
<dbReference type="InterPro" id="IPR015943">
    <property type="entry name" value="WD40/YVTN_repeat-like_dom_sf"/>
</dbReference>
<sequence length="1415" mass="159209">MNTETYKFVRVSEGSVWNASLTVNVLLPFASNNTLVLCGIVRHCGHCEVLSLQNVSTVIHSESILLGPVSHDSASMAILVTEATGTHLNKYILAATEQSSRSKKSPCALEEDGLLHLFNTDDRQSGGIFSYSVQSASLNRRNKDMDVGFVDVFQAKHSEIVLKVNTLKSLRGATLSSGASGSQGRLLASSMITGKRALWSGVFSVDETRTNTQLLLFDVSPDLSVKKDSDPHFTVKSLSVEQLKTVRPLKILLKQSHMNSVLALTHRSWMLFFIGTADGQLIKLVVDKNYQSACPRVLYRASDDRQVFPKLHVDHKDHEHIYTAFTTQIMRIPVSQCSTYTTISECWSAHDPQCVWCDAPQRCTFESECRNSSWISTPEEFNQDKMVLLKAESSTSDKVTIVVQIHASVVPNKPNNFACQFSHPCGPGPAPSYPQCLCVLQNVKIPAQAGLDVVVRVRIWKTVWTETFNVRNCSKIRGPASPALCRRCIAAGCGWSSGSCSWANEKSINKSICQNMETHMNYTKPEISTVSPNVVSFYGKNHALLTGHNLSHVTRIRIHADLDCSPHESPVWNNTGETLTFHIPSTQNKGVVQVCAVLPDDSCYSHGGFAYGSSPSCVDIRPSSSWLSGGRNITLVGSHMDFIDEVVHSHSAVKNHLVLATTQNISYTSPAAEKLLSSIVFLKVANETLTCLRPITYLPDPVFTSYTSTRTGGDARITIQKKADKLNITLDEMSVWGVQKNLLHPCIMETKESNDEIDFYTCEIRDTPNAEFEHLKIQFGAKTVILNPKSSYLMLILLVLLLIPFIVIVVLIAYKKKQTQLTTWVNTLIGNLEMEIRNDIRQGFIELQTENDDLLENVSTIPFLDYKHFASRIFFPENEVLMKSCVNDIGQDGIRVQLDECYQDLSKLIRDPFFLKYVVHTLEEQKSFSIKDKCVVASLLTVALHSDLSYLTQVMELLLHDLMLQSTQAQPKLLLRRTESIVEKLLTNWMSICLYGFLREGVGQQLFLLVSALSQQISKGPVDCVTEKALYTLSEDWLLWQAQDFQPLRLKVLFAVGSDGETSEPLDVSALTCDTVDQVKGKILSTFRNKFGFPYSTPSQELCVEYVRGSASLGLEEVDLSSERLGDVTMLNTMKHYKIPDGATIKVLSRKNNALKTQGSVKDDQDFSGKYFHLIDPDIVEDLKNPEKKKLKLKEVHLTKLLSTKVAVHSFVEKLFRCIWGLQNNRAPLAVKHFFDFLDAQAEDMKITDPDVLHIWKTNSLPLRFWVNILKNPQFVFDLEKRPPLDGCLSVIAQAFIDSFSLSDMQLGKYTPINKLLYAKEIPKYKQEVKSYYKQIQDQPSIPDSEFRTFLQKESKKHENEFNETAALKELYKYIQKYLPKIQEKLEDNGASPELKEQLHDINKLFDELKSCSWD</sequence>
<dbReference type="GO" id="GO:0002116">
    <property type="term" value="C:semaphorin receptor complex"/>
    <property type="evidence" value="ECO:0007669"/>
    <property type="project" value="TreeGrafter"/>
</dbReference>
<dbReference type="GO" id="GO:0007399">
    <property type="term" value="P:nervous system development"/>
    <property type="evidence" value="ECO:0007669"/>
    <property type="project" value="UniProtKB-ARBA"/>
</dbReference>
<dbReference type="InterPro" id="IPR013548">
    <property type="entry name" value="Plexin_cytoplasmic_RasGAP_dom"/>
</dbReference>
<dbReference type="GO" id="GO:0007162">
    <property type="term" value="P:negative regulation of cell adhesion"/>
    <property type="evidence" value="ECO:0007669"/>
    <property type="project" value="TreeGrafter"/>
</dbReference>
<keyword evidence="2 5" id="KW-0472">Membrane</keyword>
<protein>
    <submittedName>
        <fullName evidence="8">Uncharacterized protein</fullName>
    </submittedName>
</protein>
<feature type="domain" description="Plexin cytoplasmic RasGAP" evidence="6">
    <location>
        <begin position="861"/>
        <end position="1382"/>
    </location>
</feature>
<gene>
    <name evidence="8" type="ORF">KC01_LOCUS1271</name>
</gene>
<dbReference type="InterPro" id="IPR036352">
    <property type="entry name" value="Semap_dom_sf"/>
</dbReference>
<organism evidence="8 9">
    <name type="scientific">Knipowitschia caucasica</name>
    <name type="common">Caucasian dwarf goby</name>
    <name type="synonym">Pomatoschistus caucasicus</name>
    <dbReference type="NCBI Taxonomy" id="637954"/>
    <lineage>
        <taxon>Eukaryota</taxon>
        <taxon>Metazoa</taxon>
        <taxon>Chordata</taxon>
        <taxon>Craniata</taxon>
        <taxon>Vertebrata</taxon>
        <taxon>Euteleostomi</taxon>
        <taxon>Actinopterygii</taxon>
        <taxon>Neopterygii</taxon>
        <taxon>Teleostei</taxon>
        <taxon>Neoteleostei</taxon>
        <taxon>Acanthomorphata</taxon>
        <taxon>Gobiaria</taxon>
        <taxon>Gobiiformes</taxon>
        <taxon>Gobioidei</taxon>
        <taxon>Gobiidae</taxon>
        <taxon>Gobiinae</taxon>
        <taxon>Knipowitschia</taxon>
    </lineage>
</organism>
<dbReference type="Pfam" id="PF08337">
    <property type="entry name" value="Plexin_cytopl"/>
    <property type="match status" value="1"/>
</dbReference>
<dbReference type="Proteomes" id="UP001497482">
    <property type="component" value="Chromosome 1"/>
</dbReference>